<dbReference type="EMBL" id="VSRR010003535">
    <property type="protein sequence ID" value="MPC36505.1"/>
    <property type="molecule type" value="Genomic_DNA"/>
</dbReference>
<dbReference type="Proteomes" id="UP000324222">
    <property type="component" value="Unassembled WGS sequence"/>
</dbReference>
<protein>
    <submittedName>
        <fullName evidence="2">Uncharacterized protein</fullName>
    </submittedName>
</protein>
<gene>
    <name evidence="2" type="ORF">E2C01_029965</name>
</gene>
<dbReference type="AlphaFoldDB" id="A0A5B7ESX9"/>
<name>A0A5B7ESX9_PORTR</name>
<keyword evidence="3" id="KW-1185">Reference proteome</keyword>
<sequence>MALTTNKTRTHRSSSIYLNCKTFKQDISRFYRSTNEEEITVLPHVRYRENKGPENHVLVMAGGAGGRELLGGGGTPLVGGRRGRQASRQWRQQARADNNLKVLYAS</sequence>
<comment type="caution">
    <text evidence="2">The sequence shown here is derived from an EMBL/GenBank/DDBJ whole genome shotgun (WGS) entry which is preliminary data.</text>
</comment>
<evidence type="ECO:0000313" key="2">
    <source>
        <dbReference type="EMBL" id="MPC36505.1"/>
    </source>
</evidence>
<feature type="region of interest" description="Disordered" evidence="1">
    <location>
        <begin position="72"/>
        <end position="92"/>
    </location>
</feature>
<evidence type="ECO:0000256" key="1">
    <source>
        <dbReference type="SAM" id="MobiDB-lite"/>
    </source>
</evidence>
<proteinExistence type="predicted"/>
<accession>A0A5B7ESX9</accession>
<evidence type="ECO:0000313" key="3">
    <source>
        <dbReference type="Proteomes" id="UP000324222"/>
    </source>
</evidence>
<reference evidence="2 3" key="1">
    <citation type="submission" date="2019-05" db="EMBL/GenBank/DDBJ databases">
        <title>Another draft genome of Portunus trituberculatus and its Hox gene families provides insights of decapod evolution.</title>
        <authorList>
            <person name="Jeong J.-H."/>
            <person name="Song I."/>
            <person name="Kim S."/>
            <person name="Choi T."/>
            <person name="Kim D."/>
            <person name="Ryu S."/>
            <person name="Kim W."/>
        </authorList>
    </citation>
    <scope>NUCLEOTIDE SEQUENCE [LARGE SCALE GENOMIC DNA]</scope>
    <source>
        <tissue evidence="2">Muscle</tissue>
    </source>
</reference>
<organism evidence="2 3">
    <name type="scientific">Portunus trituberculatus</name>
    <name type="common">Swimming crab</name>
    <name type="synonym">Neptunus trituberculatus</name>
    <dbReference type="NCBI Taxonomy" id="210409"/>
    <lineage>
        <taxon>Eukaryota</taxon>
        <taxon>Metazoa</taxon>
        <taxon>Ecdysozoa</taxon>
        <taxon>Arthropoda</taxon>
        <taxon>Crustacea</taxon>
        <taxon>Multicrustacea</taxon>
        <taxon>Malacostraca</taxon>
        <taxon>Eumalacostraca</taxon>
        <taxon>Eucarida</taxon>
        <taxon>Decapoda</taxon>
        <taxon>Pleocyemata</taxon>
        <taxon>Brachyura</taxon>
        <taxon>Eubrachyura</taxon>
        <taxon>Portunoidea</taxon>
        <taxon>Portunidae</taxon>
        <taxon>Portuninae</taxon>
        <taxon>Portunus</taxon>
    </lineage>
</organism>